<reference evidence="2" key="1">
    <citation type="submission" date="2022-06" db="EMBL/GenBank/DDBJ databases">
        <title>Sphingomonas sp. nov. isolated from rhizosphere soil of tomato.</title>
        <authorList>
            <person name="Dong H."/>
            <person name="Gao R."/>
        </authorList>
    </citation>
    <scope>NUCLEOTIDE SEQUENCE</scope>
    <source>
        <strain evidence="2">MMSM24</strain>
    </source>
</reference>
<protein>
    <submittedName>
        <fullName evidence="2">DUF5623 domain-containing protein</fullName>
    </submittedName>
</protein>
<gene>
    <name evidence="2" type="ORF">NEE01_18280</name>
</gene>
<dbReference type="Proteomes" id="UP001165565">
    <property type="component" value="Unassembled WGS sequence"/>
</dbReference>
<dbReference type="InterPro" id="IPR040531">
    <property type="entry name" value="DUF5623"/>
</dbReference>
<dbReference type="EMBL" id="JANFAV010000015">
    <property type="protein sequence ID" value="MCW6536729.1"/>
    <property type="molecule type" value="Genomic_DNA"/>
</dbReference>
<accession>A0AA41ZBQ5</accession>
<dbReference type="Gene3D" id="1.20.1260.40">
    <property type="match status" value="1"/>
</dbReference>
<dbReference type="AlphaFoldDB" id="A0AA41ZBQ5"/>
<evidence type="ECO:0000259" key="1">
    <source>
        <dbReference type="Pfam" id="PF18536"/>
    </source>
</evidence>
<organism evidence="2 3">
    <name type="scientific">Sphingomonas lycopersici</name>
    <dbReference type="NCBI Taxonomy" id="2951807"/>
    <lineage>
        <taxon>Bacteria</taxon>
        <taxon>Pseudomonadati</taxon>
        <taxon>Pseudomonadota</taxon>
        <taxon>Alphaproteobacteria</taxon>
        <taxon>Sphingomonadales</taxon>
        <taxon>Sphingomonadaceae</taxon>
        <taxon>Sphingomonas</taxon>
    </lineage>
</organism>
<feature type="domain" description="DUF5623" evidence="1">
    <location>
        <begin position="311"/>
        <end position="429"/>
    </location>
</feature>
<dbReference type="Pfam" id="PF18536">
    <property type="entry name" value="DUF5623"/>
    <property type="match status" value="1"/>
</dbReference>
<evidence type="ECO:0000313" key="3">
    <source>
        <dbReference type="Proteomes" id="UP001165565"/>
    </source>
</evidence>
<name>A0AA41ZBQ5_9SPHN</name>
<evidence type="ECO:0000313" key="2">
    <source>
        <dbReference type="EMBL" id="MCW6536729.1"/>
    </source>
</evidence>
<comment type="caution">
    <text evidence="2">The sequence shown here is derived from an EMBL/GenBank/DDBJ whole genome shotgun (WGS) entry which is preliminary data.</text>
</comment>
<proteinExistence type="predicted"/>
<sequence length="439" mass="49649">MAMLIGDVRPTTLDGVKSLAAQLRREQGIKHSNALDIAARAANCTNFRNARKVLPARGSALERPYVLLTIYWCDKDKHYQVGRETLRIELAQPILQTCSKFLLKEVRGFERLRMVAADHFVSDTIVHTQDYARDRISTAERSLRFMERTGLRPSRDYRKGYPGGSAGNKMPNADHSSDWIEVDSGQVIVVDEPYSGVPDEDKRAAWAMRHNWRVARTSWPGMYFPYNCDLYVATDGATGYDFDALVAKINAMPAPLVVEDWAGESVPSWETFVSPMAKTPQDTRRARCRGMIYPIDSATTVPYSYNMGSSRRRPKGELGVEGHIEVGRMIKAVLSSRERPFSVYRRMNSVRSTLEDWMNKEIGRGQLEGPEFFDVYYHELEDEDPLLSRAASRVGLIAILGILKQKLQAAYPDCAPLRSLLNSIDMSVKMIDRMKPARA</sequence>
<keyword evidence="3" id="KW-1185">Reference proteome</keyword>